<dbReference type="InterPro" id="IPR025110">
    <property type="entry name" value="AMP-bd_C"/>
</dbReference>
<dbReference type="Gene3D" id="3.40.50.12780">
    <property type="entry name" value="N-terminal domain of ligase-like"/>
    <property type="match status" value="1"/>
</dbReference>
<dbReference type="InterPro" id="IPR042099">
    <property type="entry name" value="ANL_N_sf"/>
</dbReference>
<proteinExistence type="predicted"/>
<accession>A0A6H5H549</accession>
<dbReference type="InterPro" id="IPR045851">
    <property type="entry name" value="AMP-bd_C_sf"/>
</dbReference>
<dbReference type="GO" id="GO:0003987">
    <property type="term" value="F:acetate-CoA ligase activity"/>
    <property type="evidence" value="ECO:0007669"/>
    <property type="project" value="TreeGrafter"/>
</dbReference>
<feature type="domain" description="AMP-binding enzyme C-terminal" evidence="1">
    <location>
        <begin position="114"/>
        <end position="153"/>
    </location>
</feature>
<organism evidence="2 3">
    <name type="scientific">Nesidiocoris tenuis</name>
    <dbReference type="NCBI Taxonomy" id="355587"/>
    <lineage>
        <taxon>Eukaryota</taxon>
        <taxon>Metazoa</taxon>
        <taxon>Ecdysozoa</taxon>
        <taxon>Arthropoda</taxon>
        <taxon>Hexapoda</taxon>
        <taxon>Insecta</taxon>
        <taxon>Pterygota</taxon>
        <taxon>Neoptera</taxon>
        <taxon>Paraneoptera</taxon>
        <taxon>Hemiptera</taxon>
        <taxon>Heteroptera</taxon>
        <taxon>Panheteroptera</taxon>
        <taxon>Cimicomorpha</taxon>
        <taxon>Miridae</taxon>
        <taxon>Dicyphina</taxon>
        <taxon>Nesidiocoris</taxon>
    </lineage>
</organism>
<evidence type="ECO:0000313" key="2">
    <source>
        <dbReference type="EMBL" id="CAB0011237.1"/>
    </source>
</evidence>
<sequence length="250" mass="28390">MKNNNINNKTINKKHAQILITFPFFGVEPVLLDEEGHLIEGPGEGYLVFKRPWPGMMRTLFGNHERFEETYFSRFQGYYATGDGARRDEDGYLWVTGRVDDMLNVSGHLMSTAEVESVLAEHPGVAEAAVVSRPHKVKGQCLYCFVTPQSSQAFDASFISQLKTQGEYCVSRLNSKYVELLEYKKYPSILQVMYWVCTHIYFHTEGQLAESDPGIPHTRMINSLPIASSVKSYSLLRIMSNPRVGNIIHD</sequence>
<dbReference type="Pfam" id="PF13193">
    <property type="entry name" value="AMP-binding_C"/>
    <property type="match status" value="1"/>
</dbReference>
<evidence type="ECO:0000259" key="1">
    <source>
        <dbReference type="Pfam" id="PF13193"/>
    </source>
</evidence>
<dbReference type="SUPFAM" id="SSF56801">
    <property type="entry name" value="Acetyl-CoA synthetase-like"/>
    <property type="match status" value="1"/>
</dbReference>
<gene>
    <name evidence="2" type="ORF">NTEN_LOCUS16230</name>
</gene>
<dbReference type="PANTHER" id="PTHR24095">
    <property type="entry name" value="ACETYL-COENZYME A SYNTHETASE"/>
    <property type="match status" value="1"/>
</dbReference>
<dbReference type="AlphaFoldDB" id="A0A6H5H549"/>
<dbReference type="GO" id="GO:0006085">
    <property type="term" value="P:acetyl-CoA biosynthetic process"/>
    <property type="evidence" value="ECO:0007669"/>
    <property type="project" value="TreeGrafter"/>
</dbReference>
<dbReference type="EMBL" id="CADCXU010023967">
    <property type="protein sequence ID" value="CAB0011237.1"/>
    <property type="molecule type" value="Genomic_DNA"/>
</dbReference>
<keyword evidence="3" id="KW-1185">Reference proteome</keyword>
<evidence type="ECO:0000313" key="3">
    <source>
        <dbReference type="Proteomes" id="UP000479000"/>
    </source>
</evidence>
<dbReference type="OrthoDB" id="1706066at2759"/>
<name>A0A6H5H549_9HEMI</name>
<protein>
    <recommendedName>
        <fullName evidence="1">AMP-binding enzyme C-terminal domain-containing protein</fullName>
    </recommendedName>
</protein>
<reference evidence="2 3" key="1">
    <citation type="submission" date="2020-02" db="EMBL/GenBank/DDBJ databases">
        <authorList>
            <person name="Ferguson B K."/>
        </authorList>
    </citation>
    <scope>NUCLEOTIDE SEQUENCE [LARGE SCALE GENOMIC DNA]</scope>
</reference>
<dbReference type="PANTHER" id="PTHR24095:SF244">
    <property type="entry name" value="ACETYL-COENZYME A SYNTHETASE"/>
    <property type="match status" value="1"/>
</dbReference>
<dbReference type="Proteomes" id="UP000479000">
    <property type="component" value="Unassembled WGS sequence"/>
</dbReference>
<dbReference type="Gene3D" id="3.30.300.30">
    <property type="match status" value="1"/>
</dbReference>